<dbReference type="RefSeq" id="WP_126541519.1">
    <property type="nucleotide sequence ID" value="NZ_BSPM01000008.1"/>
</dbReference>
<reference evidence="2 3" key="1">
    <citation type="submission" date="2019-03" db="EMBL/GenBank/DDBJ databases">
        <title>Genomic Encyclopedia of Type Strains, Phase IV (KMG-IV): sequencing the most valuable type-strain genomes for metagenomic binning, comparative biology and taxonomic classification.</title>
        <authorList>
            <person name="Goeker M."/>
        </authorList>
    </citation>
    <scope>NUCLEOTIDE SEQUENCE [LARGE SCALE GENOMIC DNA]</scope>
    <source>
        <strain evidence="2 3">DSM 102969</strain>
    </source>
</reference>
<evidence type="ECO:0000313" key="2">
    <source>
        <dbReference type="EMBL" id="TDP87765.1"/>
    </source>
</evidence>
<keyword evidence="1" id="KW-0812">Transmembrane</keyword>
<gene>
    <name evidence="2" type="ORF">EDD54_1664</name>
</gene>
<dbReference type="EMBL" id="SNXY01000006">
    <property type="protein sequence ID" value="TDP87765.1"/>
    <property type="molecule type" value="Genomic_DNA"/>
</dbReference>
<proteinExistence type="predicted"/>
<keyword evidence="1" id="KW-1133">Transmembrane helix</keyword>
<comment type="caution">
    <text evidence="2">The sequence shown here is derived from an EMBL/GenBank/DDBJ whole genome shotgun (WGS) entry which is preliminary data.</text>
</comment>
<dbReference type="Proteomes" id="UP000294547">
    <property type="component" value="Unassembled WGS sequence"/>
</dbReference>
<feature type="transmembrane region" description="Helical" evidence="1">
    <location>
        <begin position="31"/>
        <end position="48"/>
    </location>
</feature>
<evidence type="ECO:0000313" key="3">
    <source>
        <dbReference type="Proteomes" id="UP000294547"/>
    </source>
</evidence>
<sequence>MPLKSSIFGFASLGALTGALLIFSSTPIAGTLLPLLFGLTAAVGAFGLSKADLGKPENRDKIELVSKSAGALFVACLVTGILSVAIKPAVIAHLNPPPETPIDVSDSPDVAKAVALRAKMLRLGATNAEIAAAVKAKADPAVLDQAIKLLGENSLGAPGATNAPPGAGAFQTSCEDGFCQPVPFKLAGPKDGGVAQVPDFVDAWRKAMEGGS</sequence>
<evidence type="ECO:0000256" key="1">
    <source>
        <dbReference type="SAM" id="Phobius"/>
    </source>
</evidence>
<dbReference type="AlphaFoldDB" id="A0A4R6RNK9"/>
<feature type="transmembrane region" description="Helical" evidence="1">
    <location>
        <begin position="7"/>
        <end position="25"/>
    </location>
</feature>
<name>A0A4R6RNK9_9HYPH</name>
<protein>
    <submittedName>
        <fullName evidence="2">Uncharacterized protein</fullName>
    </submittedName>
</protein>
<keyword evidence="3" id="KW-1185">Reference proteome</keyword>
<organism evidence="2 3">
    <name type="scientific">Oharaeibacter diazotrophicus</name>
    <dbReference type="NCBI Taxonomy" id="1920512"/>
    <lineage>
        <taxon>Bacteria</taxon>
        <taxon>Pseudomonadati</taxon>
        <taxon>Pseudomonadota</taxon>
        <taxon>Alphaproteobacteria</taxon>
        <taxon>Hyphomicrobiales</taxon>
        <taxon>Pleomorphomonadaceae</taxon>
        <taxon>Oharaeibacter</taxon>
    </lineage>
</organism>
<feature type="transmembrane region" description="Helical" evidence="1">
    <location>
        <begin position="69"/>
        <end position="86"/>
    </location>
</feature>
<accession>A0A4R6RNK9</accession>
<keyword evidence="1" id="KW-0472">Membrane</keyword>